<dbReference type="Proteomes" id="UP000672027">
    <property type="component" value="Chromosome"/>
</dbReference>
<keyword evidence="2 12" id="KW-0547">Nucleotide-binding</keyword>
<sequence length="754" mass="84886">MNNTQSPILAPLNPQQQLAVAAPPKSVLVLAGAGSGKTRVLVHRIAWLIEVENVSPLSILAVTFTNKAAAEMRGRIQDLLQLPSGGMWVGTFHGISHRLLRLHWQQAKLPQTFQILDSEDQIRMVKRILKSLELDETRFPPRQVASFINARKDEGSRPHHIEDKGDFNQRQMVQIYSVYEQTCQRNGVVDFAELLLRSLELLRDNPDLQQHYRNRFRHILVDEFQDTNALQYAWLRLLAGDKNPVFAVGDDDQSIYGWRGAKIENIRNFTKHFPDCETVRLEQNYRSTANILKAANALIDNNKGRLGKNLWTDGKDGERLHLYAAFNEIDEARFVAGRIQKWVDQGGMRRDVAILYRSNAQSRVFESTFNENRIPYRVYGGLRFFERAEIKDALAYLRLTVNHQDDASFERIVNHPPRGIGERTVDILRSHARATNLSLWEAAAQAADIGDFTPRASNGVLGFVQLIKRMASDIHSLPLREQVEIVIDLAGLKPHFLAKEKGEAGQGRVDNLNELVTAAQGYTYVQVVPDSSLSEVEGNDGFDSAQPTDELSAFLSHAALEAGEGQGEAGEDCVQMMTLHSAKGLEFPLVFLCGLEEGLFPHQMSADDPARLEEERRLCYVGITRAEKELVMSYAEQRMLHGRTQFNPPSRFLRELPPELVEEVRPKVKAYQPTRYTDGGGYRPVTPPAPVRTPNKYAESEVGYRIGQRVRHAKFGDGVIVDSEGSGAHSRVQVNFKTAGVKWLVLGYANLEKV</sequence>
<dbReference type="Pfam" id="PF00580">
    <property type="entry name" value="UvrD-helicase"/>
    <property type="match status" value="1"/>
</dbReference>
<evidence type="ECO:0000256" key="1">
    <source>
        <dbReference type="ARBA" id="ARBA00009922"/>
    </source>
</evidence>
<comment type="catalytic activity">
    <reaction evidence="11">
        <text>ATP + H2O = ADP + phosphate + H(+)</text>
        <dbReference type="Rhea" id="RHEA:13065"/>
        <dbReference type="ChEBI" id="CHEBI:15377"/>
        <dbReference type="ChEBI" id="CHEBI:15378"/>
        <dbReference type="ChEBI" id="CHEBI:30616"/>
        <dbReference type="ChEBI" id="CHEBI:43474"/>
        <dbReference type="ChEBI" id="CHEBI:456216"/>
        <dbReference type="EC" id="5.6.2.4"/>
    </reaction>
</comment>
<evidence type="ECO:0000256" key="11">
    <source>
        <dbReference type="ARBA" id="ARBA00048988"/>
    </source>
</evidence>
<feature type="domain" description="UvrD-like helicase C-terminal" evidence="15">
    <location>
        <begin position="289"/>
        <end position="584"/>
    </location>
</feature>
<name>A0ABX7X7N2_9GAMM</name>
<dbReference type="CDD" id="cd18807">
    <property type="entry name" value="SF1_C_UvrD"/>
    <property type="match status" value="1"/>
</dbReference>
<dbReference type="SUPFAM" id="SSF52540">
    <property type="entry name" value="P-loop containing nucleoside triphosphate hydrolases"/>
    <property type="match status" value="1"/>
</dbReference>
<evidence type="ECO:0000256" key="13">
    <source>
        <dbReference type="SAM" id="MobiDB-lite"/>
    </source>
</evidence>
<keyword evidence="5 12" id="KW-0067">ATP-binding</keyword>
<evidence type="ECO:0000259" key="14">
    <source>
        <dbReference type="PROSITE" id="PS51198"/>
    </source>
</evidence>
<dbReference type="PROSITE" id="PS51217">
    <property type="entry name" value="UVRD_HELICASE_CTER"/>
    <property type="match status" value="1"/>
</dbReference>
<dbReference type="PANTHER" id="PTHR11070">
    <property type="entry name" value="UVRD / RECB / PCRA DNA HELICASE FAMILY MEMBER"/>
    <property type="match status" value="1"/>
</dbReference>
<keyword evidence="17" id="KW-1185">Reference proteome</keyword>
<dbReference type="InterPro" id="IPR014017">
    <property type="entry name" value="DNA_helicase_UvrD-like_C"/>
</dbReference>
<dbReference type="InterPro" id="IPR027417">
    <property type="entry name" value="P-loop_NTPase"/>
</dbReference>
<dbReference type="Pfam" id="PF13361">
    <property type="entry name" value="UvrD_C"/>
    <property type="match status" value="1"/>
</dbReference>
<dbReference type="RefSeq" id="WP_210229551.1">
    <property type="nucleotide sequence ID" value="NZ_CP072800.1"/>
</dbReference>
<dbReference type="InterPro" id="IPR014016">
    <property type="entry name" value="UvrD-like_ATP-bd"/>
</dbReference>
<feature type="binding site" evidence="12">
    <location>
        <begin position="31"/>
        <end position="38"/>
    </location>
    <ligand>
        <name>ATP</name>
        <dbReference type="ChEBI" id="CHEBI:30616"/>
    </ligand>
</feature>
<dbReference type="CDD" id="cd17932">
    <property type="entry name" value="DEXQc_UvrD"/>
    <property type="match status" value="1"/>
</dbReference>
<evidence type="ECO:0000313" key="17">
    <source>
        <dbReference type="Proteomes" id="UP000672027"/>
    </source>
</evidence>
<evidence type="ECO:0000259" key="15">
    <source>
        <dbReference type="PROSITE" id="PS51217"/>
    </source>
</evidence>
<feature type="domain" description="UvrD-like helicase ATP-binding" evidence="14">
    <location>
        <begin position="10"/>
        <end position="288"/>
    </location>
</feature>
<evidence type="ECO:0000313" key="16">
    <source>
        <dbReference type="EMBL" id="QTR51278.1"/>
    </source>
</evidence>
<gene>
    <name evidence="16" type="primary">uvrD</name>
    <name evidence="16" type="synonym">mutU</name>
    <name evidence="16" type="synonym">recL</name>
    <name evidence="16" type="ORF">J8380_06940</name>
</gene>
<dbReference type="GO" id="GO:0016787">
    <property type="term" value="F:hydrolase activity"/>
    <property type="evidence" value="ECO:0007669"/>
    <property type="project" value="UniProtKB-KW"/>
</dbReference>
<evidence type="ECO:0000256" key="10">
    <source>
        <dbReference type="ARBA" id="ARBA00034923"/>
    </source>
</evidence>
<evidence type="ECO:0000256" key="3">
    <source>
        <dbReference type="ARBA" id="ARBA00022801"/>
    </source>
</evidence>
<comment type="catalytic activity">
    <reaction evidence="8">
        <text>Couples ATP hydrolysis with the unwinding of duplex DNA by translocating in the 3'-5' direction.</text>
        <dbReference type="EC" id="5.6.2.4"/>
    </reaction>
</comment>
<dbReference type="Gene3D" id="3.40.50.300">
    <property type="entry name" value="P-loop containing nucleotide triphosphate hydrolases"/>
    <property type="match status" value="2"/>
</dbReference>
<dbReference type="InterPro" id="IPR013986">
    <property type="entry name" value="DExx_box_DNA_helicase_dom_sf"/>
</dbReference>
<comment type="similarity">
    <text evidence="1">Belongs to the helicase family. UvrD subfamily.</text>
</comment>
<keyword evidence="6" id="KW-0238">DNA-binding</keyword>
<dbReference type="Gene3D" id="1.10.10.160">
    <property type="match status" value="1"/>
</dbReference>
<evidence type="ECO:0000256" key="8">
    <source>
        <dbReference type="ARBA" id="ARBA00034617"/>
    </source>
</evidence>
<dbReference type="Pfam" id="PF21196">
    <property type="entry name" value="PcrA_UvrD_tudor"/>
    <property type="match status" value="1"/>
</dbReference>
<evidence type="ECO:0000256" key="5">
    <source>
        <dbReference type="ARBA" id="ARBA00022840"/>
    </source>
</evidence>
<protein>
    <recommendedName>
        <fullName evidence="9">DNA 3'-5' helicase</fullName>
        <ecNumber evidence="9">5.6.2.4</ecNumber>
    </recommendedName>
    <alternativeName>
        <fullName evidence="10">DNA 3'-5' helicase II</fullName>
    </alternativeName>
</protein>
<accession>A0ABX7X7N2</accession>
<evidence type="ECO:0000256" key="7">
    <source>
        <dbReference type="ARBA" id="ARBA00023235"/>
    </source>
</evidence>
<dbReference type="NCBIfam" id="NF008743">
    <property type="entry name" value="PRK11773.1"/>
    <property type="match status" value="1"/>
</dbReference>
<keyword evidence="3 12" id="KW-0378">Hydrolase</keyword>
<evidence type="ECO:0000256" key="9">
    <source>
        <dbReference type="ARBA" id="ARBA00034808"/>
    </source>
</evidence>
<reference evidence="16 17" key="1">
    <citation type="submission" date="2021-04" db="EMBL/GenBank/DDBJ databases">
        <title>Genomics, taxonomy and metabolism of representatives of sulfur bacteria of the genus Thiothrix: Thiothrix fructosivorans QT, Thiothrix unzii A1T and three new species, Thiothrix subterranea sp. nov., Thiothrix litoralis sp. nov. and 'Candidatus Thiothrix anitrata' sp. nov.</title>
        <authorList>
            <person name="Ravin N.V."/>
            <person name="Smolyakov D."/>
            <person name="Rudenko T.S."/>
            <person name="Mardanov A.V."/>
            <person name="Beletsky A.V."/>
            <person name="Markov N.D."/>
            <person name="Fomenkov A.I."/>
            <person name="Roberts R.J."/>
            <person name="Karnachuk O.V."/>
            <person name="Novikov A."/>
            <person name="Grabovich M.Y."/>
        </authorList>
    </citation>
    <scope>NUCLEOTIDE SEQUENCE [LARGE SCALE GENOMIC DNA]</scope>
    <source>
        <strain evidence="16 17">A52</strain>
    </source>
</reference>
<evidence type="ECO:0000256" key="4">
    <source>
        <dbReference type="ARBA" id="ARBA00022806"/>
    </source>
</evidence>
<evidence type="ECO:0000256" key="6">
    <source>
        <dbReference type="ARBA" id="ARBA00023125"/>
    </source>
</evidence>
<dbReference type="PANTHER" id="PTHR11070:SF2">
    <property type="entry name" value="ATP-DEPENDENT DNA HELICASE SRS2"/>
    <property type="match status" value="1"/>
</dbReference>
<dbReference type="InterPro" id="IPR000212">
    <property type="entry name" value="DNA_helicase_UvrD/REP"/>
</dbReference>
<proteinExistence type="inferred from homology"/>
<dbReference type="PROSITE" id="PS51198">
    <property type="entry name" value="UVRD_HELICASE_ATP_BIND"/>
    <property type="match status" value="1"/>
</dbReference>
<dbReference type="Gene3D" id="1.10.486.10">
    <property type="entry name" value="PCRA, domain 4"/>
    <property type="match status" value="1"/>
</dbReference>
<dbReference type="GO" id="GO:0003678">
    <property type="term" value="F:DNA helicase activity"/>
    <property type="evidence" value="ECO:0007669"/>
    <property type="project" value="UniProtKB-EC"/>
</dbReference>
<organism evidence="16 17">
    <name type="scientific">Candidatus Thiothrix anitrata</name>
    <dbReference type="NCBI Taxonomy" id="2823902"/>
    <lineage>
        <taxon>Bacteria</taxon>
        <taxon>Pseudomonadati</taxon>
        <taxon>Pseudomonadota</taxon>
        <taxon>Gammaproteobacteria</taxon>
        <taxon>Thiotrichales</taxon>
        <taxon>Thiotrichaceae</taxon>
        <taxon>Thiothrix</taxon>
    </lineage>
</organism>
<dbReference type="EMBL" id="CP072800">
    <property type="protein sequence ID" value="QTR51278.1"/>
    <property type="molecule type" value="Genomic_DNA"/>
</dbReference>
<evidence type="ECO:0000256" key="12">
    <source>
        <dbReference type="PROSITE-ProRule" id="PRU00560"/>
    </source>
</evidence>
<evidence type="ECO:0000256" key="2">
    <source>
        <dbReference type="ARBA" id="ARBA00022741"/>
    </source>
</evidence>
<dbReference type="EC" id="5.6.2.4" evidence="9"/>
<feature type="region of interest" description="Disordered" evidence="13">
    <location>
        <begin position="675"/>
        <end position="694"/>
    </location>
</feature>
<keyword evidence="4 12" id="KW-0347">Helicase</keyword>
<keyword evidence="7" id="KW-0413">Isomerase</keyword>